<gene>
    <name evidence="2" type="ORF">HSR121_2077</name>
</gene>
<dbReference type="AlphaFoldDB" id="A0A897N5R9"/>
<protein>
    <recommendedName>
        <fullName evidence="1">DUF7305 domain-containing protein</fullName>
    </recommendedName>
</protein>
<dbReference type="InterPro" id="IPR055729">
    <property type="entry name" value="DUF7305"/>
</dbReference>
<reference evidence="2" key="1">
    <citation type="submission" date="2020-11" db="EMBL/GenBank/DDBJ databases">
        <title>Carbohydrate-dependent, anaerobic sulfur respiration: A novel catabolism in halophilic archaea.</title>
        <authorList>
            <person name="Sorokin D.Y."/>
            <person name="Messina E."/>
            <person name="Smedile F."/>
            <person name="La Cono V."/>
            <person name="Hallsworth J.E."/>
            <person name="Yakimov M.M."/>
        </authorList>
    </citation>
    <scope>NUCLEOTIDE SEQUENCE</scope>
    <source>
        <strain evidence="2">HSR12-1</strain>
    </source>
</reference>
<evidence type="ECO:0000259" key="1">
    <source>
        <dbReference type="Pfam" id="PF23981"/>
    </source>
</evidence>
<feature type="domain" description="DUF7305" evidence="1">
    <location>
        <begin position="62"/>
        <end position="128"/>
    </location>
</feature>
<dbReference type="EMBL" id="CP064787">
    <property type="protein sequence ID" value="QSG06409.1"/>
    <property type="molecule type" value="Genomic_DNA"/>
</dbReference>
<sequence>MVPEPGALVEVHELEDQAKVARGAHSEPDFSVPELLQNEFLIKINEDTQLFFQKVPNEEETDWTYALDIQTGADLTITAGGDVDLSVAGSVSVESEDDVDVQTSGDVTVAADGDVDVLASKEIRLGGAGGKPVARYGDSIQVWDPISGTLRGKITDGSSKTTSK</sequence>
<dbReference type="Proteomes" id="UP000663525">
    <property type="component" value="Chromosome"/>
</dbReference>
<dbReference type="Pfam" id="PF23981">
    <property type="entry name" value="DUF7305"/>
    <property type="match status" value="1"/>
</dbReference>
<evidence type="ECO:0000313" key="2">
    <source>
        <dbReference type="EMBL" id="QSG06409.1"/>
    </source>
</evidence>
<organism evidence="2 3">
    <name type="scientific">Halapricum desulfuricans</name>
    <dbReference type="NCBI Taxonomy" id="2841257"/>
    <lineage>
        <taxon>Archaea</taxon>
        <taxon>Methanobacteriati</taxon>
        <taxon>Methanobacteriota</taxon>
        <taxon>Stenosarchaea group</taxon>
        <taxon>Halobacteria</taxon>
        <taxon>Halobacteriales</taxon>
        <taxon>Haloarculaceae</taxon>
        <taxon>Halapricum</taxon>
    </lineage>
</organism>
<accession>A0A897N5R9</accession>
<dbReference type="SUPFAM" id="SSF69349">
    <property type="entry name" value="Phage fibre proteins"/>
    <property type="match status" value="1"/>
</dbReference>
<evidence type="ECO:0000313" key="3">
    <source>
        <dbReference type="Proteomes" id="UP000663525"/>
    </source>
</evidence>
<name>A0A897N5R9_9EURY</name>
<proteinExistence type="predicted"/>